<protein>
    <submittedName>
        <fullName evidence="1">Uncharacterized protein</fullName>
    </submittedName>
</protein>
<evidence type="ECO:0000313" key="1">
    <source>
        <dbReference type="EMBL" id="KAJ3998892.1"/>
    </source>
</evidence>
<dbReference type="EMBL" id="MU790549">
    <property type="protein sequence ID" value="KAJ3998892.1"/>
    <property type="molecule type" value="Genomic_DNA"/>
</dbReference>
<organism evidence="1 2">
    <name type="scientific">Lentinula boryana</name>
    <dbReference type="NCBI Taxonomy" id="40481"/>
    <lineage>
        <taxon>Eukaryota</taxon>
        <taxon>Fungi</taxon>
        <taxon>Dikarya</taxon>
        <taxon>Basidiomycota</taxon>
        <taxon>Agaricomycotina</taxon>
        <taxon>Agaricomycetes</taxon>
        <taxon>Agaricomycetidae</taxon>
        <taxon>Agaricales</taxon>
        <taxon>Marasmiineae</taxon>
        <taxon>Omphalotaceae</taxon>
        <taxon>Lentinula</taxon>
    </lineage>
</organism>
<sequence length="147" mass="16101">MQRKFLPSSLFIRAHPRVISLNSRYPVKGLRFVSSSTSSNSRSSFSARTTTFFALGSALIGGLLGFSFAYGPRSSVSAPPTSLSTKTVTKLQYGSAEDFQKAIEELKRTFPDEDTVSTNPEDVYNHGFSVNDYHPGALTVFLSIFSN</sequence>
<comment type="caution">
    <text evidence="1">The sequence shown here is derived from an EMBL/GenBank/DDBJ whole genome shotgun (WGS) entry which is preliminary data.</text>
</comment>
<gene>
    <name evidence="1" type="ORF">F5050DRAFT_1116164</name>
</gene>
<dbReference type="Proteomes" id="UP001163828">
    <property type="component" value="Unassembled WGS sequence"/>
</dbReference>
<accession>A0ABQ8QKA3</accession>
<name>A0ABQ8QKA3_9AGAR</name>
<keyword evidence="2" id="KW-1185">Reference proteome</keyword>
<proteinExistence type="predicted"/>
<evidence type="ECO:0000313" key="2">
    <source>
        <dbReference type="Proteomes" id="UP001163828"/>
    </source>
</evidence>
<reference evidence="1" key="1">
    <citation type="submission" date="2022-08" db="EMBL/GenBank/DDBJ databases">
        <authorList>
            <consortium name="DOE Joint Genome Institute"/>
            <person name="Min B."/>
            <person name="Riley R."/>
            <person name="Sierra-Patev S."/>
            <person name="Naranjo-Ortiz M."/>
            <person name="Looney B."/>
            <person name="Konkel Z."/>
            <person name="Slot J.C."/>
            <person name="Sakamoto Y."/>
            <person name="Steenwyk J.L."/>
            <person name="Rokas A."/>
            <person name="Carro J."/>
            <person name="Camarero S."/>
            <person name="Ferreira P."/>
            <person name="Molpeceres G."/>
            <person name="Ruiz-Duenas F.J."/>
            <person name="Serrano A."/>
            <person name="Henrissat B."/>
            <person name="Drula E."/>
            <person name="Hughes K.W."/>
            <person name="Mata J.L."/>
            <person name="Ishikawa N.K."/>
            <person name="Vargas-Isla R."/>
            <person name="Ushijima S."/>
            <person name="Smith C.A."/>
            <person name="Ahrendt S."/>
            <person name="Andreopoulos W."/>
            <person name="He G."/>
            <person name="Labutti K."/>
            <person name="Lipzen A."/>
            <person name="Ng V."/>
            <person name="Sandor L."/>
            <person name="Barry K."/>
            <person name="Martinez A.T."/>
            <person name="Xiao Y."/>
            <person name="Gibbons J.G."/>
            <person name="Terashima K."/>
            <person name="Hibbett D.S."/>
            <person name="Grigoriev I.V."/>
        </authorList>
    </citation>
    <scope>NUCLEOTIDE SEQUENCE</scope>
    <source>
        <strain evidence="1">TFB10827</strain>
    </source>
</reference>